<name>A0AAD6HU47_9EURO</name>
<keyword evidence="7" id="KW-1185">Reference proteome</keyword>
<comment type="caution">
    <text evidence="6">The sequence shown here is derived from an EMBL/GenBank/DDBJ whole genome shotgun (WGS) entry which is preliminary data.</text>
</comment>
<evidence type="ECO:0000256" key="1">
    <source>
        <dbReference type="ARBA" id="ARBA00005495"/>
    </source>
</evidence>
<dbReference type="InterPro" id="IPR011057">
    <property type="entry name" value="Mss4-like_sf"/>
</dbReference>
<evidence type="ECO:0000256" key="2">
    <source>
        <dbReference type="ARBA" id="ARBA00022723"/>
    </source>
</evidence>
<evidence type="ECO:0000256" key="4">
    <source>
        <dbReference type="ARBA" id="ARBA00023239"/>
    </source>
</evidence>
<dbReference type="GO" id="GO:0016846">
    <property type="term" value="F:carbon-sulfur lyase activity"/>
    <property type="evidence" value="ECO:0007669"/>
    <property type="project" value="InterPro"/>
</dbReference>
<dbReference type="Proteomes" id="UP001215712">
    <property type="component" value="Unassembled WGS sequence"/>
</dbReference>
<keyword evidence="4" id="KW-0456">Lyase</keyword>
<comment type="similarity">
    <text evidence="1">Belongs to the Gfa family.</text>
</comment>
<dbReference type="Pfam" id="PF04828">
    <property type="entry name" value="GFA"/>
    <property type="match status" value="1"/>
</dbReference>
<dbReference type="InterPro" id="IPR006913">
    <property type="entry name" value="CENP-V/GFA"/>
</dbReference>
<dbReference type="SUPFAM" id="SSF51316">
    <property type="entry name" value="Mss4-like"/>
    <property type="match status" value="1"/>
</dbReference>
<dbReference type="GO" id="GO:0046872">
    <property type="term" value="F:metal ion binding"/>
    <property type="evidence" value="ECO:0007669"/>
    <property type="project" value="UniProtKB-KW"/>
</dbReference>
<protein>
    <recommendedName>
        <fullName evidence="5">CENP-V/GFA domain-containing protein</fullName>
    </recommendedName>
</protein>
<feature type="domain" description="CENP-V/GFA" evidence="5">
    <location>
        <begin position="2"/>
        <end position="108"/>
    </location>
</feature>
<keyword evidence="3" id="KW-0862">Zinc</keyword>
<evidence type="ECO:0000256" key="3">
    <source>
        <dbReference type="ARBA" id="ARBA00022833"/>
    </source>
</evidence>
<reference evidence="6" key="1">
    <citation type="journal article" date="2023" name="IMA Fungus">
        <title>Comparative genomic study of the Penicillium genus elucidates a diverse pangenome and 15 lateral gene transfer events.</title>
        <authorList>
            <person name="Petersen C."/>
            <person name="Sorensen T."/>
            <person name="Nielsen M.R."/>
            <person name="Sondergaard T.E."/>
            <person name="Sorensen J.L."/>
            <person name="Fitzpatrick D.A."/>
            <person name="Frisvad J.C."/>
            <person name="Nielsen K.L."/>
        </authorList>
    </citation>
    <scope>NUCLEOTIDE SEQUENCE</scope>
    <source>
        <strain evidence="6">IBT 17514</strain>
    </source>
</reference>
<accession>A0AAD6HU47</accession>
<keyword evidence="2" id="KW-0479">Metal-binding</keyword>
<sequence>MVTGSCFCGNVKYNVSGEPVDKGICHCLSCRKISGSTYTTNLLFAEANFSLISGTLKQCTAKHENGMVLTLHFCENCGTTIYKTASLDIFAGVIVLLAGTVDGGQGVEKAKPKSELWIKYRVDWLPSLEGVTQVQEFPE</sequence>
<evidence type="ECO:0000313" key="7">
    <source>
        <dbReference type="Proteomes" id="UP001215712"/>
    </source>
</evidence>
<evidence type="ECO:0000259" key="5">
    <source>
        <dbReference type="PROSITE" id="PS51891"/>
    </source>
</evidence>
<dbReference type="PANTHER" id="PTHR33337">
    <property type="entry name" value="GFA DOMAIN-CONTAINING PROTEIN"/>
    <property type="match status" value="1"/>
</dbReference>
<gene>
    <name evidence="6" type="ORF">N7493_001271</name>
</gene>
<organism evidence="6 7">
    <name type="scientific">Penicillium malachiteum</name>
    <dbReference type="NCBI Taxonomy" id="1324776"/>
    <lineage>
        <taxon>Eukaryota</taxon>
        <taxon>Fungi</taxon>
        <taxon>Dikarya</taxon>
        <taxon>Ascomycota</taxon>
        <taxon>Pezizomycotina</taxon>
        <taxon>Eurotiomycetes</taxon>
        <taxon>Eurotiomycetidae</taxon>
        <taxon>Eurotiales</taxon>
        <taxon>Aspergillaceae</taxon>
        <taxon>Penicillium</taxon>
    </lineage>
</organism>
<dbReference type="EMBL" id="JAQJAN010000002">
    <property type="protein sequence ID" value="KAJ5738116.1"/>
    <property type="molecule type" value="Genomic_DNA"/>
</dbReference>
<dbReference type="PROSITE" id="PS51891">
    <property type="entry name" value="CENP_V_GFA"/>
    <property type="match status" value="1"/>
</dbReference>
<proteinExistence type="inferred from homology"/>
<reference evidence="6" key="2">
    <citation type="submission" date="2023-01" db="EMBL/GenBank/DDBJ databases">
        <authorList>
            <person name="Petersen C."/>
        </authorList>
    </citation>
    <scope>NUCLEOTIDE SEQUENCE</scope>
    <source>
        <strain evidence="6">IBT 17514</strain>
    </source>
</reference>
<dbReference type="AlphaFoldDB" id="A0AAD6HU47"/>
<evidence type="ECO:0000313" key="6">
    <source>
        <dbReference type="EMBL" id="KAJ5738116.1"/>
    </source>
</evidence>
<dbReference type="Gene3D" id="3.90.1590.10">
    <property type="entry name" value="glutathione-dependent formaldehyde- activating enzyme (gfa)"/>
    <property type="match status" value="1"/>
</dbReference>
<dbReference type="PANTHER" id="PTHR33337:SF30">
    <property type="entry name" value="DUF636 DOMAIN PROTEIN (AFU_ORTHOLOGUE AFUA_1G03180)"/>
    <property type="match status" value="1"/>
</dbReference>